<comment type="caution">
    <text evidence="6">The sequence shown here is derived from an EMBL/GenBank/DDBJ whole genome shotgun (WGS) entry which is preliminary data.</text>
</comment>
<dbReference type="SUPFAM" id="SSF52440">
    <property type="entry name" value="PreATP-grasp domain"/>
    <property type="match status" value="1"/>
</dbReference>
<dbReference type="InterPro" id="IPR013815">
    <property type="entry name" value="ATP_grasp_subdomain_1"/>
</dbReference>
<evidence type="ECO:0000256" key="2">
    <source>
        <dbReference type="ARBA" id="ARBA00022598"/>
    </source>
</evidence>
<keyword evidence="3" id="KW-0961">Cell wall biogenesis/degradation</keyword>
<dbReference type="GO" id="GO:0008716">
    <property type="term" value="F:D-alanine-D-alanine ligase activity"/>
    <property type="evidence" value="ECO:0007669"/>
    <property type="project" value="InterPro"/>
</dbReference>
<dbReference type="SUPFAM" id="SSF56059">
    <property type="entry name" value="Glutathione synthetase ATP-binding domain-like"/>
    <property type="match status" value="1"/>
</dbReference>
<keyword evidence="4" id="KW-0067">ATP-binding</keyword>
<evidence type="ECO:0000259" key="5">
    <source>
        <dbReference type="PROSITE" id="PS50975"/>
    </source>
</evidence>
<organism evidence="6 7">
    <name type="scientific">Candidatus Kaiserbacteria bacterium CG10_big_fil_rev_8_21_14_0_10_49_17</name>
    <dbReference type="NCBI Taxonomy" id="1974609"/>
    <lineage>
        <taxon>Bacteria</taxon>
        <taxon>Candidatus Kaiseribacteriota</taxon>
    </lineage>
</organism>
<evidence type="ECO:0000313" key="7">
    <source>
        <dbReference type="Proteomes" id="UP000228809"/>
    </source>
</evidence>
<dbReference type="PROSITE" id="PS50975">
    <property type="entry name" value="ATP_GRASP"/>
    <property type="match status" value="1"/>
</dbReference>
<dbReference type="InterPro" id="IPR016185">
    <property type="entry name" value="PreATP-grasp_dom_sf"/>
</dbReference>
<accession>A0A2M6WFC5</accession>
<keyword evidence="2" id="KW-0436">Ligase</keyword>
<dbReference type="Proteomes" id="UP000228809">
    <property type="component" value="Unassembled WGS sequence"/>
</dbReference>
<dbReference type="GO" id="GO:0046872">
    <property type="term" value="F:metal ion binding"/>
    <property type="evidence" value="ECO:0007669"/>
    <property type="project" value="InterPro"/>
</dbReference>
<dbReference type="AlphaFoldDB" id="A0A2M6WFC5"/>
<dbReference type="GO" id="GO:0005524">
    <property type="term" value="F:ATP binding"/>
    <property type="evidence" value="ECO:0007669"/>
    <property type="project" value="UniProtKB-UniRule"/>
</dbReference>
<dbReference type="PANTHER" id="PTHR23132:SF23">
    <property type="entry name" value="D-ALANINE--D-ALANINE LIGASE B"/>
    <property type="match status" value="1"/>
</dbReference>
<dbReference type="GO" id="GO:0071555">
    <property type="term" value="P:cell wall organization"/>
    <property type="evidence" value="ECO:0007669"/>
    <property type="project" value="UniProtKB-KW"/>
</dbReference>
<comment type="similarity">
    <text evidence="1">Belongs to the D-alanine--D-alanine ligase family.</text>
</comment>
<reference evidence="7" key="1">
    <citation type="submission" date="2017-09" db="EMBL/GenBank/DDBJ databases">
        <title>Depth-based differentiation of microbial function through sediment-hosted aquifers and enrichment of novel symbionts in the deep terrestrial subsurface.</title>
        <authorList>
            <person name="Probst A.J."/>
            <person name="Ladd B."/>
            <person name="Jarett J.K."/>
            <person name="Geller-Mcgrath D.E."/>
            <person name="Sieber C.M.K."/>
            <person name="Emerson J.B."/>
            <person name="Anantharaman K."/>
            <person name="Thomas B.C."/>
            <person name="Malmstrom R."/>
            <person name="Stieglmeier M."/>
            <person name="Klingl A."/>
            <person name="Woyke T."/>
            <person name="Ryan C.M."/>
            <person name="Banfield J.F."/>
        </authorList>
    </citation>
    <scope>NUCLEOTIDE SEQUENCE [LARGE SCALE GENOMIC DNA]</scope>
</reference>
<dbReference type="InterPro" id="IPR011761">
    <property type="entry name" value="ATP-grasp"/>
</dbReference>
<dbReference type="Gene3D" id="3.30.470.20">
    <property type="entry name" value="ATP-grasp fold, B domain"/>
    <property type="match status" value="1"/>
</dbReference>
<evidence type="ECO:0000313" key="6">
    <source>
        <dbReference type="EMBL" id="PIT91444.1"/>
    </source>
</evidence>
<evidence type="ECO:0000256" key="3">
    <source>
        <dbReference type="ARBA" id="ARBA00023316"/>
    </source>
</evidence>
<dbReference type="InterPro" id="IPR011095">
    <property type="entry name" value="Dala_Dala_lig_C"/>
</dbReference>
<dbReference type="EMBL" id="PFBJ01000003">
    <property type="protein sequence ID" value="PIT91444.1"/>
    <property type="molecule type" value="Genomic_DNA"/>
</dbReference>
<gene>
    <name evidence="6" type="ORF">COU17_00435</name>
</gene>
<dbReference type="Pfam" id="PF07478">
    <property type="entry name" value="Dala_Dala_lig_C"/>
    <property type="match status" value="1"/>
</dbReference>
<evidence type="ECO:0000256" key="4">
    <source>
        <dbReference type="PROSITE-ProRule" id="PRU00409"/>
    </source>
</evidence>
<dbReference type="Gene3D" id="3.40.50.20">
    <property type="match status" value="2"/>
</dbReference>
<dbReference type="Gene3D" id="3.30.1490.20">
    <property type="entry name" value="ATP-grasp fold, A domain"/>
    <property type="match status" value="1"/>
</dbReference>
<keyword evidence="4" id="KW-0547">Nucleotide-binding</keyword>
<evidence type="ECO:0000256" key="1">
    <source>
        <dbReference type="ARBA" id="ARBA00010871"/>
    </source>
</evidence>
<protein>
    <recommendedName>
        <fullName evidence="5">ATP-grasp domain-containing protein</fullName>
    </recommendedName>
</protein>
<dbReference type="PANTHER" id="PTHR23132">
    <property type="entry name" value="D-ALANINE--D-ALANINE LIGASE"/>
    <property type="match status" value="1"/>
</dbReference>
<sequence>MAKLSVGVLRGGPSSEYDTSLRSGAHVLRSLTTDWYQVRDIFIDRDGVWHMRGVPTTPERALHGVDVALNALCGEYGEDGTVQRILEKLSVPYTGSDAFASALAMHKVRAKECAVEAGLRTPQCIVFRVSEDYEKRLLDLFRSFPMPVVVKPVARGSSIGTSVAYGYTDLAESIARAFTHSNQVLIEEYIRGPEATVGVIDGFRGEEYYQTLPVEIVRPQGEMIITPELKGCGLAIGHCPSTFSHGIKQELQDAALCIHRALGARHYSRSDFIVSPRGVYFLETNTLPSLSQEAPLVQALTAAGSSLPELLEHVIVLARRGK</sequence>
<proteinExistence type="inferred from homology"/>
<name>A0A2M6WFC5_9BACT</name>
<feature type="domain" description="ATP-grasp" evidence="5">
    <location>
        <begin position="111"/>
        <end position="316"/>
    </location>
</feature>